<dbReference type="AlphaFoldDB" id="A0A174HFV8"/>
<dbReference type="Proteomes" id="UP000095645">
    <property type="component" value="Unassembled WGS sequence"/>
</dbReference>
<accession>A0A174HFV8</accession>
<keyword evidence="1" id="KW-1133">Transmembrane helix</keyword>
<dbReference type="RefSeq" id="WP_055059015.1">
    <property type="nucleotide sequence ID" value="NZ_CYZP01000066.1"/>
</dbReference>
<evidence type="ECO:0000256" key="1">
    <source>
        <dbReference type="SAM" id="Phobius"/>
    </source>
</evidence>
<gene>
    <name evidence="2" type="ORF">ERS852476_03758</name>
</gene>
<feature type="transmembrane region" description="Helical" evidence="1">
    <location>
        <begin position="122"/>
        <end position="140"/>
    </location>
</feature>
<feature type="transmembrane region" description="Helical" evidence="1">
    <location>
        <begin position="6"/>
        <end position="26"/>
    </location>
</feature>
<dbReference type="EMBL" id="CYZP01000066">
    <property type="protein sequence ID" value="CUO73141.1"/>
    <property type="molecule type" value="Genomic_DNA"/>
</dbReference>
<sequence length="149" mass="16664">MGLIAISSMVFLGGMYLMIAFAWWLLQIIANWRIFTKAGEAGWKSIIPIYGDYISYKIAWQPAYFWLTLVLGIVSSCLQGTLETNDSLMISMIIVLIKIILAIISIMYSVKLARAFGRGTGFAIGLIFLPPIFMLILGFGDDRYYGADK</sequence>
<feature type="transmembrane region" description="Helical" evidence="1">
    <location>
        <begin position="63"/>
        <end position="82"/>
    </location>
</feature>
<keyword evidence="1" id="KW-0812">Transmembrane</keyword>
<reference evidence="2 3" key="1">
    <citation type="submission" date="2015-09" db="EMBL/GenBank/DDBJ databases">
        <authorList>
            <consortium name="Pathogen Informatics"/>
        </authorList>
    </citation>
    <scope>NUCLEOTIDE SEQUENCE [LARGE SCALE GENOMIC DNA]</scope>
    <source>
        <strain evidence="2 3">2789STDY5834861</strain>
    </source>
</reference>
<evidence type="ECO:0000313" key="3">
    <source>
        <dbReference type="Proteomes" id="UP000095645"/>
    </source>
</evidence>
<organism evidence="2 3">
    <name type="scientific">Blautia obeum</name>
    <dbReference type="NCBI Taxonomy" id="40520"/>
    <lineage>
        <taxon>Bacteria</taxon>
        <taxon>Bacillati</taxon>
        <taxon>Bacillota</taxon>
        <taxon>Clostridia</taxon>
        <taxon>Lachnospirales</taxon>
        <taxon>Lachnospiraceae</taxon>
        <taxon>Blautia</taxon>
    </lineage>
</organism>
<keyword evidence="1" id="KW-0472">Membrane</keyword>
<name>A0A174HFV8_9FIRM</name>
<dbReference type="InterPro" id="IPR043739">
    <property type="entry name" value="DUF5684"/>
</dbReference>
<evidence type="ECO:0000313" key="2">
    <source>
        <dbReference type="EMBL" id="CUO73141.1"/>
    </source>
</evidence>
<proteinExistence type="predicted"/>
<dbReference type="Pfam" id="PF18936">
    <property type="entry name" value="DUF5684"/>
    <property type="match status" value="1"/>
</dbReference>
<evidence type="ECO:0008006" key="4">
    <source>
        <dbReference type="Google" id="ProtNLM"/>
    </source>
</evidence>
<feature type="transmembrane region" description="Helical" evidence="1">
    <location>
        <begin position="88"/>
        <end position="110"/>
    </location>
</feature>
<protein>
    <recommendedName>
        <fullName evidence="4">DUF805 domain-containing protein</fullName>
    </recommendedName>
</protein>